<evidence type="ECO:0000259" key="6">
    <source>
        <dbReference type="Pfam" id="PF02662"/>
    </source>
</evidence>
<dbReference type="Pfam" id="PF02662">
    <property type="entry name" value="FlpD"/>
    <property type="match status" value="1"/>
</dbReference>
<protein>
    <recommendedName>
        <fullName evidence="6">F420-non-reducing hydrogenase iron-sulfur subunit D domain-containing protein</fullName>
    </recommendedName>
</protein>
<keyword evidence="1" id="KW-0479">Metal-binding</keyword>
<keyword evidence="2" id="KW-0560">Oxidoreductase</keyword>
<keyword evidence="3" id="KW-0408">Iron</keyword>
<feature type="region of interest" description="Disordered" evidence="5">
    <location>
        <begin position="51"/>
        <end position="72"/>
    </location>
</feature>
<name>A0A0F9FW77_9ZZZZ</name>
<accession>A0A0F9FW77</accession>
<dbReference type="EMBL" id="LAZR01019949">
    <property type="protein sequence ID" value="KKL90674.1"/>
    <property type="molecule type" value="Genomic_DNA"/>
</dbReference>
<evidence type="ECO:0000256" key="1">
    <source>
        <dbReference type="ARBA" id="ARBA00022723"/>
    </source>
</evidence>
<sequence>YQSIKEILAETRINENRIKIVSISAGEGEKFAQVIKEFKDQLETLGPIQPDEYLKPISKSSHAEDKTNSERV</sequence>
<feature type="compositionally biased region" description="Basic and acidic residues" evidence="5">
    <location>
        <begin position="61"/>
        <end position="72"/>
    </location>
</feature>
<evidence type="ECO:0000313" key="7">
    <source>
        <dbReference type="EMBL" id="KKL90674.1"/>
    </source>
</evidence>
<comment type="caution">
    <text evidence="7">The sequence shown here is derived from an EMBL/GenBank/DDBJ whole genome shotgun (WGS) entry which is preliminary data.</text>
</comment>
<feature type="non-terminal residue" evidence="7">
    <location>
        <position position="1"/>
    </location>
</feature>
<evidence type="ECO:0000256" key="4">
    <source>
        <dbReference type="ARBA" id="ARBA00023014"/>
    </source>
</evidence>
<dbReference type="AlphaFoldDB" id="A0A0F9FW77"/>
<dbReference type="GO" id="GO:0051536">
    <property type="term" value="F:iron-sulfur cluster binding"/>
    <property type="evidence" value="ECO:0007669"/>
    <property type="project" value="UniProtKB-KW"/>
</dbReference>
<keyword evidence="4" id="KW-0411">Iron-sulfur</keyword>
<proteinExistence type="predicted"/>
<dbReference type="GO" id="GO:0046872">
    <property type="term" value="F:metal ion binding"/>
    <property type="evidence" value="ECO:0007669"/>
    <property type="project" value="UniProtKB-KW"/>
</dbReference>
<evidence type="ECO:0000256" key="3">
    <source>
        <dbReference type="ARBA" id="ARBA00023004"/>
    </source>
</evidence>
<gene>
    <name evidence="7" type="ORF">LCGC14_1902300</name>
</gene>
<reference evidence="7" key="1">
    <citation type="journal article" date="2015" name="Nature">
        <title>Complex archaea that bridge the gap between prokaryotes and eukaryotes.</title>
        <authorList>
            <person name="Spang A."/>
            <person name="Saw J.H."/>
            <person name="Jorgensen S.L."/>
            <person name="Zaremba-Niedzwiedzka K."/>
            <person name="Martijn J."/>
            <person name="Lind A.E."/>
            <person name="van Eijk R."/>
            <person name="Schleper C."/>
            <person name="Guy L."/>
            <person name="Ettema T.J."/>
        </authorList>
    </citation>
    <scope>NUCLEOTIDE SEQUENCE</scope>
</reference>
<feature type="domain" description="F420-non-reducing hydrogenase iron-sulfur subunit D" evidence="6">
    <location>
        <begin position="2"/>
        <end position="46"/>
    </location>
</feature>
<dbReference type="GO" id="GO:0016491">
    <property type="term" value="F:oxidoreductase activity"/>
    <property type="evidence" value="ECO:0007669"/>
    <property type="project" value="UniProtKB-KW"/>
</dbReference>
<evidence type="ECO:0000256" key="5">
    <source>
        <dbReference type="SAM" id="MobiDB-lite"/>
    </source>
</evidence>
<organism evidence="7">
    <name type="scientific">marine sediment metagenome</name>
    <dbReference type="NCBI Taxonomy" id="412755"/>
    <lineage>
        <taxon>unclassified sequences</taxon>
        <taxon>metagenomes</taxon>
        <taxon>ecological metagenomes</taxon>
    </lineage>
</organism>
<evidence type="ECO:0000256" key="2">
    <source>
        <dbReference type="ARBA" id="ARBA00023002"/>
    </source>
</evidence>
<dbReference type="InterPro" id="IPR003813">
    <property type="entry name" value="MvhD/FlpD"/>
</dbReference>